<keyword evidence="1" id="KW-0202">Cytokine</keyword>
<dbReference type="Proteomes" id="UP000264820">
    <property type="component" value="Unplaced"/>
</dbReference>
<accession>A0A3Q2YZJ1</accession>
<evidence type="ECO:0000256" key="1">
    <source>
        <dbReference type="ARBA" id="ARBA00022514"/>
    </source>
</evidence>
<dbReference type="InterPro" id="IPR036048">
    <property type="entry name" value="Interleukin_8-like_sf"/>
</dbReference>
<sequence length="82" mass="9113">MINTGSLQKTLKIFVLCCGPVGKPTECCTKVSSTEITEEVLAFRVEVAQPPCLPAIIFYTKDDYYCAQIRAPWVIEKTAAIR</sequence>
<evidence type="ECO:0000313" key="4">
    <source>
        <dbReference type="Proteomes" id="UP000264820"/>
    </source>
</evidence>
<name>A0A3Q2YZJ1_HIPCM</name>
<dbReference type="SUPFAM" id="SSF54117">
    <property type="entry name" value="Interleukin 8-like chemokines"/>
    <property type="match status" value="1"/>
</dbReference>
<dbReference type="GO" id="GO:0008009">
    <property type="term" value="F:chemokine activity"/>
    <property type="evidence" value="ECO:0007669"/>
    <property type="project" value="InterPro"/>
</dbReference>
<dbReference type="Ensembl" id="ENSHCOT00000009735.1">
    <property type="protein sequence ID" value="ENSHCOP00000019042.1"/>
    <property type="gene ID" value="ENSHCOG00000004077.1"/>
</dbReference>
<keyword evidence="4" id="KW-1185">Reference proteome</keyword>
<reference evidence="3" key="1">
    <citation type="submission" date="2025-08" db="UniProtKB">
        <authorList>
            <consortium name="Ensembl"/>
        </authorList>
    </citation>
    <scope>IDENTIFICATION</scope>
</reference>
<reference evidence="3" key="2">
    <citation type="submission" date="2025-09" db="UniProtKB">
        <authorList>
            <consortium name="Ensembl"/>
        </authorList>
    </citation>
    <scope>IDENTIFICATION</scope>
</reference>
<protein>
    <recommendedName>
        <fullName evidence="2">Chemokine interleukin-8-like domain-containing protein</fullName>
    </recommendedName>
</protein>
<dbReference type="OMA" id="CINGRAH"/>
<dbReference type="Pfam" id="PF00048">
    <property type="entry name" value="IL8"/>
    <property type="match status" value="1"/>
</dbReference>
<dbReference type="GeneTree" id="ENSGT00940000175682"/>
<evidence type="ECO:0000313" key="3">
    <source>
        <dbReference type="Ensembl" id="ENSHCOP00000019042.1"/>
    </source>
</evidence>
<evidence type="ECO:0000259" key="2">
    <source>
        <dbReference type="Pfam" id="PF00048"/>
    </source>
</evidence>
<dbReference type="InterPro" id="IPR001811">
    <property type="entry name" value="Chemokine_IL8-like_dom"/>
</dbReference>
<feature type="domain" description="Chemokine interleukin-8-like" evidence="2">
    <location>
        <begin position="26"/>
        <end position="74"/>
    </location>
</feature>
<dbReference type="AlphaFoldDB" id="A0A3Q2YZJ1"/>
<proteinExistence type="predicted"/>
<dbReference type="Gene3D" id="2.40.50.40">
    <property type="match status" value="1"/>
</dbReference>
<dbReference type="GO" id="GO:0005615">
    <property type="term" value="C:extracellular space"/>
    <property type="evidence" value="ECO:0007669"/>
    <property type="project" value="UniProtKB-KW"/>
</dbReference>
<organism evidence="3 4">
    <name type="scientific">Hippocampus comes</name>
    <name type="common">Tiger tail seahorse</name>
    <dbReference type="NCBI Taxonomy" id="109280"/>
    <lineage>
        <taxon>Eukaryota</taxon>
        <taxon>Metazoa</taxon>
        <taxon>Chordata</taxon>
        <taxon>Craniata</taxon>
        <taxon>Vertebrata</taxon>
        <taxon>Euteleostomi</taxon>
        <taxon>Actinopterygii</taxon>
        <taxon>Neopterygii</taxon>
        <taxon>Teleostei</taxon>
        <taxon>Neoteleostei</taxon>
        <taxon>Acanthomorphata</taxon>
        <taxon>Syngnathiaria</taxon>
        <taxon>Syngnathiformes</taxon>
        <taxon>Syngnathoidei</taxon>
        <taxon>Syngnathidae</taxon>
        <taxon>Hippocampus</taxon>
    </lineage>
</organism>
<dbReference type="GO" id="GO:0006955">
    <property type="term" value="P:immune response"/>
    <property type="evidence" value="ECO:0007669"/>
    <property type="project" value="InterPro"/>
</dbReference>